<feature type="transmembrane region" description="Helical" evidence="7">
    <location>
        <begin position="830"/>
        <end position="852"/>
    </location>
</feature>
<feature type="transmembrane region" description="Helical" evidence="7">
    <location>
        <begin position="505"/>
        <end position="535"/>
    </location>
</feature>
<feature type="transmembrane region" description="Helical" evidence="7">
    <location>
        <begin position="864"/>
        <end position="893"/>
    </location>
</feature>
<comment type="subcellular location">
    <subcellularLocation>
        <location evidence="1">Cell membrane</location>
        <topology evidence="1">Multi-pass membrane protein</topology>
    </subcellularLocation>
</comment>
<dbReference type="SUPFAM" id="SSF82866">
    <property type="entry name" value="Multidrug efflux transporter AcrB transmembrane domain"/>
    <property type="match status" value="2"/>
</dbReference>
<name>A0A517ZG82_9PLAN</name>
<dbReference type="PANTHER" id="PTHR33406:SF12">
    <property type="entry name" value="BLR2997 PROTEIN"/>
    <property type="match status" value="1"/>
</dbReference>
<dbReference type="Gene3D" id="1.20.1640.10">
    <property type="entry name" value="Multidrug efflux transporter AcrB transmembrane domain"/>
    <property type="match status" value="2"/>
</dbReference>
<evidence type="ECO:0000256" key="3">
    <source>
        <dbReference type="ARBA" id="ARBA00022692"/>
    </source>
</evidence>
<feature type="transmembrane region" description="Helical" evidence="7">
    <location>
        <begin position="762"/>
        <end position="782"/>
    </location>
</feature>
<dbReference type="KEGG" id="mri:Mal4_58200"/>
<feature type="transmembrane region" description="Helical" evidence="7">
    <location>
        <begin position="340"/>
        <end position="357"/>
    </location>
</feature>
<proteinExistence type="predicted"/>
<evidence type="ECO:0000256" key="4">
    <source>
        <dbReference type="ARBA" id="ARBA00022989"/>
    </source>
</evidence>
<evidence type="ECO:0000313" key="9">
    <source>
        <dbReference type="EMBL" id="QDU41452.1"/>
    </source>
</evidence>
<reference evidence="9 10" key="1">
    <citation type="submission" date="2019-02" db="EMBL/GenBank/DDBJ databases">
        <title>Deep-cultivation of Planctomycetes and their phenomic and genomic characterization uncovers novel biology.</title>
        <authorList>
            <person name="Wiegand S."/>
            <person name="Jogler M."/>
            <person name="Boedeker C."/>
            <person name="Pinto D."/>
            <person name="Vollmers J."/>
            <person name="Rivas-Marin E."/>
            <person name="Kohn T."/>
            <person name="Peeters S.H."/>
            <person name="Heuer A."/>
            <person name="Rast P."/>
            <person name="Oberbeckmann S."/>
            <person name="Bunk B."/>
            <person name="Jeske O."/>
            <person name="Meyerdierks A."/>
            <person name="Storesund J.E."/>
            <person name="Kallscheuer N."/>
            <person name="Luecker S."/>
            <person name="Lage O.M."/>
            <person name="Pohl T."/>
            <person name="Merkel B.J."/>
            <person name="Hornburger P."/>
            <person name="Mueller R.-W."/>
            <person name="Bruemmer F."/>
            <person name="Labrenz M."/>
            <person name="Spormann A.M."/>
            <person name="Op den Camp H."/>
            <person name="Overmann J."/>
            <person name="Amann R."/>
            <person name="Jetten M.S.M."/>
            <person name="Mascher T."/>
            <person name="Medema M.H."/>
            <person name="Devos D.P."/>
            <person name="Kaster A.-K."/>
            <person name="Ovreas L."/>
            <person name="Rohde M."/>
            <person name="Galperin M.Y."/>
            <person name="Jogler C."/>
        </authorList>
    </citation>
    <scope>NUCLEOTIDE SEQUENCE [LARGE SCALE GENOMIC DNA]</scope>
    <source>
        <strain evidence="9 10">Mal4</strain>
    </source>
</reference>
<protein>
    <submittedName>
        <fullName evidence="9">MMPL family protein</fullName>
    </submittedName>
</protein>
<dbReference type="Pfam" id="PF03176">
    <property type="entry name" value="MMPL"/>
    <property type="match status" value="2"/>
</dbReference>
<dbReference type="OrthoDB" id="2112773at2"/>
<feature type="transmembrane region" description="Helical" evidence="7">
    <location>
        <begin position="437"/>
        <end position="456"/>
    </location>
</feature>
<feature type="region of interest" description="Disordered" evidence="6">
    <location>
        <begin position="903"/>
        <end position="949"/>
    </location>
</feature>
<sequence length="949" mass="103571">MKNLFPKRDPWRDGLALWIIAGLVFALPLLGSALKGLALDNNIETWLPKDDPEARIYAWYEEHFPNEEHVIVTWEGSSLDDPRVLQFERRLEGQVDEDGVRRGGDPYVEKVTSPRDVLQRMVRYGIDSEDATSRLEGVLIGAGGLKVQLTDAGREQQDRVIRRLTDRAREELGLEIEIRESALAWRDQIDWEAYEEDEYATSDADDEDAEPVVLDIPAHDFEVTWQGINVTSENAVRFLELAANLRGKETAAEPTGRKLVQSCFVAPGSPLAVVVTLSEAGDADKRAAIATIQNAALASGIEPEKLHLGGRPVTSAALNGAVLKSAWNKDAPLWQFHNRSLILLSGAIGMAFSFMFLRDIRLGLLVVGVSYYATIFGVAIVPISGSPMNMVLIVMPTLLLVLALSGAIHVANYWKHAACEDPETAVQKAISMARQPCAMASITTAIGLLSLLTSNLTPVRQFGGYSAAGCLVALGMVLYALPSLLHLSRPRPPKLSQLNPRRWHYLGAVLCRYPNVIAGSCALFFVGASLGLIWFRTETKVVRYFPDDSQLVQDYRFLEENLAHIAPIETVIRFTPESQQRLRFLERMEVIRAVEDQIRQHPEISGTLSLADFQPVREAPGDDASVRQKIFYNRRSSEAERRIKEEQEGGAAQFLAVSRPHPDVGEENAMLTADGHELWRVTAQAAVMSDADYGVLTRELDERIRSVLRYHAGADHVVTGAVPLFLRTQQAVLSSLVTSFGLAFVIIGAVMILVLRNPLAGALSMLPNLFPVGVVFGLLSWSGQRTDIGTMITASVALGIAVDGTLHLLTWFRDGLQQGMSRQRAVMAGLAHCGPAMWQTSAAVGVGLLVLFPSELLLISRFGWLMASLIAGALVADVILLPALLVGPLGALIERDIIRARPPKAEKPPQVPSPQAIPAPHILAGPRRGGSPFVGSTGNESGFGGEPPL</sequence>
<dbReference type="AlphaFoldDB" id="A0A517ZG82"/>
<keyword evidence="3 7" id="KW-0812">Transmembrane</keyword>
<dbReference type="PANTHER" id="PTHR33406">
    <property type="entry name" value="MEMBRANE PROTEIN MJ1562-RELATED"/>
    <property type="match status" value="1"/>
</dbReference>
<feature type="domain" description="Membrane transport protein MMPL" evidence="8">
    <location>
        <begin position="364"/>
        <end position="515"/>
    </location>
</feature>
<evidence type="ECO:0000256" key="7">
    <source>
        <dbReference type="SAM" id="Phobius"/>
    </source>
</evidence>
<evidence type="ECO:0000256" key="1">
    <source>
        <dbReference type="ARBA" id="ARBA00004651"/>
    </source>
</evidence>
<dbReference type="Proteomes" id="UP000320496">
    <property type="component" value="Chromosome"/>
</dbReference>
<evidence type="ECO:0000259" key="8">
    <source>
        <dbReference type="Pfam" id="PF03176"/>
    </source>
</evidence>
<keyword evidence="5 7" id="KW-0472">Membrane</keyword>
<feature type="domain" description="Membrane transport protein MMPL" evidence="8">
    <location>
        <begin position="668"/>
        <end position="886"/>
    </location>
</feature>
<dbReference type="InterPro" id="IPR004869">
    <property type="entry name" value="MMPL_dom"/>
</dbReference>
<dbReference type="GO" id="GO:0005886">
    <property type="term" value="C:plasma membrane"/>
    <property type="evidence" value="ECO:0007669"/>
    <property type="project" value="UniProtKB-SubCell"/>
</dbReference>
<accession>A0A517ZG82</accession>
<feature type="transmembrane region" description="Helical" evidence="7">
    <location>
        <begin position="364"/>
        <end position="384"/>
    </location>
</feature>
<gene>
    <name evidence="9" type="ORF">Mal4_58200</name>
</gene>
<feature type="transmembrane region" description="Helical" evidence="7">
    <location>
        <begin position="732"/>
        <end position="755"/>
    </location>
</feature>
<evidence type="ECO:0000256" key="6">
    <source>
        <dbReference type="SAM" id="MobiDB-lite"/>
    </source>
</evidence>
<keyword evidence="2" id="KW-1003">Cell membrane</keyword>
<dbReference type="InterPro" id="IPR050545">
    <property type="entry name" value="Mycobact_MmpL"/>
</dbReference>
<feature type="transmembrane region" description="Helical" evidence="7">
    <location>
        <begin position="390"/>
        <end position="411"/>
    </location>
</feature>
<organism evidence="9 10">
    <name type="scientific">Maioricimonas rarisocia</name>
    <dbReference type="NCBI Taxonomy" id="2528026"/>
    <lineage>
        <taxon>Bacteria</taxon>
        <taxon>Pseudomonadati</taxon>
        <taxon>Planctomycetota</taxon>
        <taxon>Planctomycetia</taxon>
        <taxon>Planctomycetales</taxon>
        <taxon>Planctomycetaceae</taxon>
        <taxon>Maioricimonas</taxon>
    </lineage>
</organism>
<dbReference type="RefSeq" id="WP_145372865.1">
    <property type="nucleotide sequence ID" value="NZ_CP036275.1"/>
</dbReference>
<evidence type="ECO:0000256" key="2">
    <source>
        <dbReference type="ARBA" id="ARBA00022475"/>
    </source>
</evidence>
<keyword evidence="4 7" id="KW-1133">Transmembrane helix</keyword>
<keyword evidence="10" id="KW-1185">Reference proteome</keyword>
<feature type="transmembrane region" description="Helical" evidence="7">
    <location>
        <begin position="788"/>
        <end position="809"/>
    </location>
</feature>
<feature type="transmembrane region" description="Helical" evidence="7">
    <location>
        <begin position="462"/>
        <end position="485"/>
    </location>
</feature>
<evidence type="ECO:0000313" key="10">
    <source>
        <dbReference type="Proteomes" id="UP000320496"/>
    </source>
</evidence>
<dbReference type="EMBL" id="CP036275">
    <property type="protein sequence ID" value="QDU41452.1"/>
    <property type="molecule type" value="Genomic_DNA"/>
</dbReference>
<evidence type="ECO:0000256" key="5">
    <source>
        <dbReference type="ARBA" id="ARBA00023136"/>
    </source>
</evidence>